<evidence type="ECO:0000313" key="2">
    <source>
        <dbReference type="EMBL" id="EYC16082.1"/>
    </source>
</evidence>
<dbReference type="EMBL" id="JARK01001371">
    <property type="protein sequence ID" value="EYC16082.1"/>
    <property type="molecule type" value="Genomic_DNA"/>
</dbReference>
<organism evidence="2 3">
    <name type="scientific">Ancylostoma ceylanicum</name>
    <dbReference type="NCBI Taxonomy" id="53326"/>
    <lineage>
        <taxon>Eukaryota</taxon>
        <taxon>Metazoa</taxon>
        <taxon>Ecdysozoa</taxon>
        <taxon>Nematoda</taxon>
        <taxon>Chromadorea</taxon>
        <taxon>Rhabditida</taxon>
        <taxon>Rhabditina</taxon>
        <taxon>Rhabditomorpha</taxon>
        <taxon>Strongyloidea</taxon>
        <taxon>Ancylostomatidae</taxon>
        <taxon>Ancylostomatinae</taxon>
        <taxon>Ancylostoma</taxon>
    </lineage>
</organism>
<accession>A0A016UMM1</accession>
<name>A0A016UMM1_9BILA</name>
<dbReference type="AlphaFoldDB" id="A0A016UMM1"/>
<evidence type="ECO:0000313" key="3">
    <source>
        <dbReference type="Proteomes" id="UP000024635"/>
    </source>
</evidence>
<gene>
    <name evidence="2" type="primary">Acey_s0035.g3139</name>
    <name evidence="2" type="ORF">Y032_0035g3139</name>
</gene>
<protein>
    <submittedName>
        <fullName evidence="2">Uncharacterized protein</fullName>
    </submittedName>
</protein>
<dbReference type="Proteomes" id="UP000024635">
    <property type="component" value="Unassembled WGS sequence"/>
</dbReference>
<feature type="region of interest" description="Disordered" evidence="1">
    <location>
        <begin position="24"/>
        <end position="44"/>
    </location>
</feature>
<comment type="caution">
    <text evidence="2">The sequence shown here is derived from an EMBL/GenBank/DDBJ whole genome shotgun (WGS) entry which is preliminary data.</text>
</comment>
<reference evidence="3" key="1">
    <citation type="journal article" date="2015" name="Nat. Genet.">
        <title>The genome and transcriptome of the zoonotic hookworm Ancylostoma ceylanicum identify infection-specific gene families.</title>
        <authorList>
            <person name="Schwarz E.M."/>
            <person name="Hu Y."/>
            <person name="Antoshechkin I."/>
            <person name="Miller M.M."/>
            <person name="Sternberg P.W."/>
            <person name="Aroian R.V."/>
        </authorList>
    </citation>
    <scope>NUCLEOTIDE SEQUENCE</scope>
    <source>
        <strain evidence="3">HY135</strain>
    </source>
</reference>
<keyword evidence="3" id="KW-1185">Reference proteome</keyword>
<evidence type="ECO:0000256" key="1">
    <source>
        <dbReference type="SAM" id="MobiDB-lite"/>
    </source>
</evidence>
<proteinExistence type="predicted"/>
<sequence>MKKKLISTAECCLEQNQKNFGKHCADEPPAATLSTTKPMGGKEENEVESAGCNECTTKHNNTCRYLLHQ</sequence>